<feature type="compositionally biased region" description="Polar residues" evidence="1">
    <location>
        <begin position="67"/>
        <end position="76"/>
    </location>
</feature>
<evidence type="ECO:0000256" key="1">
    <source>
        <dbReference type="SAM" id="MobiDB-lite"/>
    </source>
</evidence>
<proteinExistence type="predicted"/>
<dbReference type="InterPro" id="IPR039934">
    <property type="entry name" value="C2CD2/C2CD2L"/>
</dbReference>
<accession>A0A915ED83</accession>
<dbReference type="PANTHER" id="PTHR21119:SF5">
    <property type="entry name" value="C2 DOMAIN-CONTAINING PROTEIN"/>
    <property type="match status" value="1"/>
</dbReference>
<dbReference type="PANTHER" id="PTHR21119">
    <property type="entry name" value="C2 DOMAIN-CONTAINING PROTEIN"/>
    <property type="match status" value="1"/>
</dbReference>
<dbReference type="AlphaFoldDB" id="A0A915ED83"/>
<dbReference type="Proteomes" id="UP000887574">
    <property type="component" value="Unplaced"/>
</dbReference>
<feature type="compositionally biased region" description="Polar residues" evidence="1">
    <location>
        <begin position="1"/>
        <end position="12"/>
    </location>
</feature>
<dbReference type="InterPro" id="IPR046349">
    <property type="entry name" value="C1-like_sf"/>
</dbReference>
<organism evidence="2 3">
    <name type="scientific">Ditylenchus dipsaci</name>
    <dbReference type="NCBI Taxonomy" id="166011"/>
    <lineage>
        <taxon>Eukaryota</taxon>
        <taxon>Metazoa</taxon>
        <taxon>Ecdysozoa</taxon>
        <taxon>Nematoda</taxon>
        <taxon>Chromadorea</taxon>
        <taxon>Rhabditida</taxon>
        <taxon>Tylenchina</taxon>
        <taxon>Tylenchomorpha</taxon>
        <taxon>Sphaerularioidea</taxon>
        <taxon>Anguinidae</taxon>
        <taxon>Anguininae</taxon>
        <taxon>Ditylenchus</taxon>
    </lineage>
</organism>
<protein>
    <submittedName>
        <fullName evidence="3">Phorbol-ester/DAG-type domain-containing protein</fullName>
    </submittedName>
</protein>
<evidence type="ECO:0000313" key="3">
    <source>
        <dbReference type="WBParaSite" id="jg5115"/>
    </source>
</evidence>
<keyword evidence="2" id="KW-1185">Reference proteome</keyword>
<name>A0A915ED83_9BILA</name>
<feature type="compositionally biased region" description="Polar residues" evidence="1">
    <location>
        <begin position="266"/>
        <end position="277"/>
    </location>
</feature>
<feature type="compositionally biased region" description="Basic and acidic residues" evidence="1">
    <location>
        <begin position="180"/>
        <end position="191"/>
    </location>
</feature>
<feature type="compositionally biased region" description="Polar residues" evidence="1">
    <location>
        <begin position="243"/>
        <end position="255"/>
    </location>
</feature>
<dbReference type="WBParaSite" id="jg5115">
    <property type="protein sequence ID" value="jg5115"/>
    <property type="gene ID" value="jg5115"/>
</dbReference>
<feature type="region of interest" description="Disordered" evidence="1">
    <location>
        <begin position="159"/>
        <end position="280"/>
    </location>
</feature>
<evidence type="ECO:0000313" key="2">
    <source>
        <dbReference type="Proteomes" id="UP000887574"/>
    </source>
</evidence>
<sequence>MRQQQPKFPTTSADDHHSNKKGNNNQAYPQEPEPVMLDYERALQQSRGTLDHNSEYSPVANPYDRQGSPSTPSQHSLLTHQVNLNSQQCSPVGHSTEILSYPYTNRDQQQYSLERAAQKPRMMNDRPNASKSMDQFSVPSIQTYSPQGVAMNEPIIVDTYTESSSPPPVPPHQSPSALEETARKARVREQKTVQPAKRRERSFFEEIRQRLSRGSSKIGRKRAKSLDEQNPELEEAVSVPPSRDNSTTRDQTQVRLLTGPKYSAQYPETSTIDSQPSGRLWKDNTYSDGPSQLILELDNNIDGGENANGKRYYLIPPEIMSEPAAIRLMHNGKKLHVHNNHTFVAVKPRGRVMCNAYQCRDCRKVSHKSCHQRSSSPCQHSNLSNIMIIEDVDWVDFLRQYQLEESICMNGL</sequence>
<dbReference type="SUPFAM" id="SSF57889">
    <property type="entry name" value="Cysteine-rich domain"/>
    <property type="match status" value="1"/>
</dbReference>
<feature type="region of interest" description="Disordered" evidence="1">
    <location>
        <begin position="1"/>
        <end position="76"/>
    </location>
</feature>
<reference evidence="3" key="1">
    <citation type="submission" date="2022-11" db="UniProtKB">
        <authorList>
            <consortium name="WormBaseParasite"/>
        </authorList>
    </citation>
    <scope>IDENTIFICATION</scope>
</reference>